<dbReference type="Proteomes" id="UP000663852">
    <property type="component" value="Unassembled WGS sequence"/>
</dbReference>
<dbReference type="InterPro" id="IPR002347">
    <property type="entry name" value="SDR_fam"/>
</dbReference>
<dbReference type="SUPFAM" id="SSF51735">
    <property type="entry name" value="NAD(P)-binding Rossmann-fold domains"/>
    <property type="match status" value="2"/>
</dbReference>
<evidence type="ECO:0000256" key="1">
    <source>
        <dbReference type="ARBA" id="ARBA00001947"/>
    </source>
</evidence>
<evidence type="ECO:0000313" key="9">
    <source>
        <dbReference type="EMBL" id="CAF1188861.1"/>
    </source>
</evidence>
<feature type="domain" description="Glucose dehydrogenase C-terminal" evidence="7">
    <location>
        <begin position="151"/>
        <end position="350"/>
    </location>
</feature>
<dbReference type="Pfam" id="PF00106">
    <property type="entry name" value="adh_short"/>
    <property type="match status" value="1"/>
</dbReference>
<gene>
    <name evidence="9" type="ORF">EDS130_LOCUS24683</name>
    <name evidence="8" type="ORF">XAT740_LOCUS8711</name>
</gene>
<dbReference type="PANTHER" id="PTHR43401:SF2">
    <property type="entry name" value="L-THREONINE 3-DEHYDROGENASE"/>
    <property type="match status" value="1"/>
</dbReference>
<evidence type="ECO:0000259" key="6">
    <source>
        <dbReference type="Pfam" id="PF08240"/>
    </source>
</evidence>
<dbReference type="PRINTS" id="PR00081">
    <property type="entry name" value="GDHRDH"/>
</dbReference>
<keyword evidence="4" id="KW-0560">Oxidoreductase</keyword>
<dbReference type="Gene3D" id="3.90.180.10">
    <property type="entry name" value="Medium-chain alcohol dehydrogenases, catalytic domain"/>
    <property type="match status" value="1"/>
</dbReference>
<dbReference type="InterPro" id="IPR031640">
    <property type="entry name" value="Glu_dehyd_C"/>
</dbReference>
<comment type="caution">
    <text evidence="9">The sequence shown here is derived from an EMBL/GenBank/DDBJ whole genome shotgun (WGS) entry which is preliminary data.</text>
</comment>
<dbReference type="AlphaFoldDB" id="A0A814VKJ1"/>
<evidence type="ECO:0000256" key="3">
    <source>
        <dbReference type="ARBA" id="ARBA00022833"/>
    </source>
</evidence>
<feature type="domain" description="Alcohol dehydrogenase-like N-terminal" evidence="6">
    <location>
        <begin position="24"/>
        <end position="144"/>
    </location>
</feature>
<dbReference type="CDD" id="cd05233">
    <property type="entry name" value="SDR_c"/>
    <property type="match status" value="1"/>
</dbReference>
<organism evidence="9 11">
    <name type="scientific">Adineta ricciae</name>
    <name type="common">Rotifer</name>
    <dbReference type="NCBI Taxonomy" id="249248"/>
    <lineage>
        <taxon>Eukaryota</taxon>
        <taxon>Metazoa</taxon>
        <taxon>Spiralia</taxon>
        <taxon>Gnathifera</taxon>
        <taxon>Rotifera</taxon>
        <taxon>Eurotatoria</taxon>
        <taxon>Bdelloidea</taxon>
        <taxon>Adinetida</taxon>
        <taxon>Adinetidae</taxon>
        <taxon>Adineta</taxon>
    </lineage>
</organism>
<feature type="transmembrane region" description="Helical" evidence="5">
    <location>
        <begin position="175"/>
        <end position="196"/>
    </location>
</feature>
<dbReference type="EMBL" id="CAJNOJ010000141">
    <property type="protein sequence ID" value="CAF1188861.1"/>
    <property type="molecule type" value="Genomic_DNA"/>
</dbReference>
<keyword evidence="5" id="KW-0472">Membrane</keyword>
<name>A0A814VKJ1_ADIRI</name>
<evidence type="ECO:0000256" key="4">
    <source>
        <dbReference type="ARBA" id="ARBA00023002"/>
    </source>
</evidence>
<proteinExistence type="predicted"/>
<dbReference type="Proteomes" id="UP000663828">
    <property type="component" value="Unassembled WGS sequence"/>
</dbReference>
<sequence length="614" mass="66886">MKAVIAHGPKEYKFVDDKEIPKLKDGEVLVKVLATGICGSDLKMYEGSPFYWGVGGRARSGVIPGHEFVGEIVEVDPQIAHDQSLTIGDVIVAEQLLACRDQCWYCKNSLEHKCEKLIIYGQGVDGSMAEYMIYQKGSFLHKVPQNISPIYAVLAEPLAVSVRAMDRASLKDTDLVVISGCGTIGLGVVAAIHIYFPQVSMVVLDYHQFKLDQARLISKNCSTFNLSDNTVASIVEHVRQMSGERKGADVFFECSGSPHSIKVGFDFLRACGTFLHVGICKEILIEAPWNAISAGKELTVVGTNLGRHGWSRAFEILQKCDLSAMITHRLPLNEYDKGLGLLNAGIKIVLDPTLPSSSSPAIPTSISNENHHSVVFITQSSHGIGRLIAVALAQQGATVILHGSHHDSPSEFKEGTTMTNLKEEIAKQTSNNQISCVWGHLTSKESVQSIVSQIQKPIDALICCDGEDLHIDEENTLGNGKSNEHSCLAVSEGDARSTFEQNFWSTYLVCQAIVPQMTKNLRGQVVLIGSSFVTIGQDKHVLRSASKAALQQYMRCLANESKSSGIRVNCITPGSVSYGKNRDQIAEAVSNLLKMDFMNGQVIRLDGSEQTCCC</sequence>
<comment type="cofactor">
    <cofactor evidence="1">
        <name>Zn(2+)</name>
        <dbReference type="ChEBI" id="CHEBI:29105"/>
    </cofactor>
</comment>
<dbReference type="InterPro" id="IPR050129">
    <property type="entry name" value="Zn_alcohol_dh"/>
</dbReference>
<evidence type="ECO:0000256" key="5">
    <source>
        <dbReference type="SAM" id="Phobius"/>
    </source>
</evidence>
<dbReference type="Pfam" id="PF16912">
    <property type="entry name" value="Glu_dehyd_C"/>
    <property type="match status" value="1"/>
</dbReference>
<dbReference type="InterPro" id="IPR013154">
    <property type="entry name" value="ADH-like_N"/>
</dbReference>
<evidence type="ECO:0000259" key="7">
    <source>
        <dbReference type="Pfam" id="PF16912"/>
    </source>
</evidence>
<dbReference type="GO" id="GO:0046872">
    <property type="term" value="F:metal ion binding"/>
    <property type="evidence" value="ECO:0007669"/>
    <property type="project" value="UniProtKB-KW"/>
</dbReference>
<reference evidence="9" key="1">
    <citation type="submission" date="2021-02" db="EMBL/GenBank/DDBJ databases">
        <authorList>
            <person name="Nowell W R."/>
        </authorList>
    </citation>
    <scope>NUCLEOTIDE SEQUENCE</scope>
</reference>
<dbReference type="Gene3D" id="3.40.50.720">
    <property type="entry name" value="NAD(P)-binding Rossmann-like Domain"/>
    <property type="match status" value="2"/>
</dbReference>
<dbReference type="GO" id="GO:0016491">
    <property type="term" value="F:oxidoreductase activity"/>
    <property type="evidence" value="ECO:0007669"/>
    <property type="project" value="UniProtKB-KW"/>
</dbReference>
<dbReference type="Pfam" id="PF08240">
    <property type="entry name" value="ADH_N"/>
    <property type="match status" value="1"/>
</dbReference>
<dbReference type="OrthoDB" id="3941538at2759"/>
<dbReference type="InterPro" id="IPR036291">
    <property type="entry name" value="NAD(P)-bd_dom_sf"/>
</dbReference>
<evidence type="ECO:0000313" key="10">
    <source>
        <dbReference type="Proteomes" id="UP000663828"/>
    </source>
</evidence>
<accession>A0A814VKJ1</accession>
<dbReference type="EMBL" id="CAJNOR010000438">
    <property type="protein sequence ID" value="CAF0914602.1"/>
    <property type="molecule type" value="Genomic_DNA"/>
</dbReference>
<dbReference type="SUPFAM" id="SSF50129">
    <property type="entry name" value="GroES-like"/>
    <property type="match status" value="1"/>
</dbReference>
<dbReference type="InterPro" id="IPR011032">
    <property type="entry name" value="GroES-like_sf"/>
</dbReference>
<evidence type="ECO:0000313" key="8">
    <source>
        <dbReference type="EMBL" id="CAF0914602.1"/>
    </source>
</evidence>
<keyword evidence="5" id="KW-0812">Transmembrane</keyword>
<protein>
    <submittedName>
        <fullName evidence="9">Uncharacterized protein</fullName>
    </submittedName>
</protein>
<keyword evidence="10" id="KW-1185">Reference proteome</keyword>
<keyword evidence="3" id="KW-0862">Zinc</keyword>
<evidence type="ECO:0000313" key="11">
    <source>
        <dbReference type="Proteomes" id="UP000663852"/>
    </source>
</evidence>
<dbReference type="PANTHER" id="PTHR43401">
    <property type="entry name" value="L-THREONINE 3-DEHYDROGENASE"/>
    <property type="match status" value="1"/>
</dbReference>
<keyword evidence="5" id="KW-1133">Transmembrane helix</keyword>
<evidence type="ECO:0000256" key="2">
    <source>
        <dbReference type="ARBA" id="ARBA00022723"/>
    </source>
</evidence>
<keyword evidence="2" id="KW-0479">Metal-binding</keyword>